<dbReference type="GO" id="GO:0003700">
    <property type="term" value="F:DNA-binding transcription factor activity"/>
    <property type="evidence" value="ECO:0000318"/>
    <property type="project" value="GO_Central"/>
</dbReference>
<dbReference type="OMA" id="WREMLCA"/>
<keyword evidence="1" id="KW-0805">Transcription regulation</keyword>
<dbReference type="PhylomeDB" id="A0A022S0C4"/>
<sequence>MKVPFSVNTQNNPKPPPATAAAAYEPKSVLELCGSPISNQKPLILVDPQLVDWDSFSELGLHDHHDPNSVSKPTIHQLNSHPLTQIIPTDQYSNQLLQTDFGSLSDIPLIHDNSYSINSFDSFTSFDGYVNELIQLAESIDTNSLQLGNVLLSRLNQTLSSPAGKPLQRIAFYFKEALQCLLTESTRPSRHPTTSSEIIQTIKAQKIFSTISPIPMFASFTANQAVLDVMDNSTSVHVIDFDIGLGGHWASFMKDLASRATPPPALRISAVVCEQYGVESRLIRESLVQFSRELNIDRFVIDFISVRTFEYLSFRSIKFTDGEKVAVLLSPEIFHRVGTEFLNDLPQVSPYVVVHVGIQGGLDSGSSSSCRQAVIDGIELYSALLESLEAAESDGGGDWVQMIEAFVVFPMIVEAAGRRGIGSREALAAAGLREAGLSQLAELQAECLVRRGRVEGFHVVKQQAEMLLCWHDRPIVATSAWKY</sequence>
<keyword evidence="2" id="KW-0804">Transcription</keyword>
<dbReference type="EMBL" id="KI630214">
    <property type="protein sequence ID" value="EYU44670.1"/>
    <property type="molecule type" value="Genomic_DNA"/>
</dbReference>
<comment type="similarity">
    <text evidence="3">Belongs to the GRAS family.</text>
</comment>
<dbReference type="STRING" id="4155.A0A022S0C4"/>
<dbReference type="PROSITE" id="PS50985">
    <property type="entry name" value="GRAS"/>
    <property type="match status" value="1"/>
</dbReference>
<name>A0A022S0C4_ERYGU</name>
<dbReference type="AlphaFoldDB" id="A0A022S0C4"/>
<protein>
    <submittedName>
        <fullName evidence="5">Uncharacterized protein</fullName>
    </submittedName>
</protein>
<dbReference type="OrthoDB" id="764992at2759"/>
<feature type="region of interest" description="VHIID" evidence="3">
    <location>
        <begin position="205"/>
        <end position="270"/>
    </location>
</feature>
<comment type="caution">
    <text evidence="3">Lacks conserved residue(s) required for the propagation of feature annotation.</text>
</comment>
<dbReference type="GO" id="GO:0043565">
    <property type="term" value="F:sequence-specific DNA binding"/>
    <property type="evidence" value="ECO:0000318"/>
    <property type="project" value="GO_Central"/>
</dbReference>
<feature type="region of interest" description="Disordered" evidence="4">
    <location>
        <begin position="1"/>
        <end position="20"/>
    </location>
</feature>
<evidence type="ECO:0000256" key="2">
    <source>
        <dbReference type="ARBA" id="ARBA00023163"/>
    </source>
</evidence>
<feature type="short sequence motif" description="VHIID" evidence="3">
    <location>
        <begin position="236"/>
        <end position="240"/>
    </location>
</feature>
<accession>A0A022S0C4</accession>
<dbReference type="eggNOG" id="ENOG502QVNG">
    <property type="taxonomic scope" value="Eukaryota"/>
</dbReference>
<evidence type="ECO:0000256" key="1">
    <source>
        <dbReference type="ARBA" id="ARBA00023015"/>
    </source>
</evidence>
<dbReference type="PANTHER" id="PTHR31636">
    <property type="entry name" value="OSJNBA0084A10.13 PROTEIN-RELATED"/>
    <property type="match status" value="1"/>
</dbReference>
<keyword evidence="6" id="KW-1185">Reference proteome</keyword>
<dbReference type="Pfam" id="PF03514">
    <property type="entry name" value="GRAS"/>
    <property type="match status" value="1"/>
</dbReference>
<evidence type="ECO:0000313" key="5">
    <source>
        <dbReference type="EMBL" id="EYU44670.1"/>
    </source>
</evidence>
<evidence type="ECO:0000256" key="3">
    <source>
        <dbReference type="PROSITE-ProRule" id="PRU01191"/>
    </source>
</evidence>
<dbReference type="KEGG" id="egt:105975334"/>
<organism evidence="5 6">
    <name type="scientific">Erythranthe guttata</name>
    <name type="common">Yellow monkey flower</name>
    <name type="synonym">Mimulus guttatus</name>
    <dbReference type="NCBI Taxonomy" id="4155"/>
    <lineage>
        <taxon>Eukaryota</taxon>
        <taxon>Viridiplantae</taxon>
        <taxon>Streptophyta</taxon>
        <taxon>Embryophyta</taxon>
        <taxon>Tracheophyta</taxon>
        <taxon>Spermatophyta</taxon>
        <taxon>Magnoliopsida</taxon>
        <taxon>eudicotyledons</taxon>
        <taxon>Gunneridae</taxon>
        <taxon>Pentapetalae</taxon>
        <taxon>asterids</taxon>
        <taxon>lamiids</taxon>
        <taxon>Lamiales</taxon>
        <taxon>Phrymaceae</taxon>
        <taxon>Erythranthe</taxon>
    </lineage>
</organism>
<dbReference type="GO" id="GO:0005634">
    <property type="term" value="C:nucleus"/>
    <property type="evidence" value="ECO:0000318"/>
    <property type="project" value="GO_Central"/>
</dbReference>
<feature type="region of interest" description="SAW" evidence="3">
    <location>
        <begin position="414"/>
        <end position="482"/>
    </location>
</feature>
<gene>
    <name evidence="5" type="ORF">MIMGU_mgv1a026210mg</name>
</gene>
<reference evidence="5 6" key="1">
    <citation type="journal article" date="2013" name="Proc. Natl. Acad. Sci. U.S.A.">
        <title>Fine-scale variation in meiotic recombination in Mimulus inferred from population shotgun sequencing.</title>
        <authorList>
            <person name="Hellsten U."/>
            <person name="Wright K.M."/>
            <person name="Jenkins J."/>
            <person name="Shu S."/>
            <person name="Yuan Y."/>
            <person name="Wessler S.R."/>
            <person name="Schmutz J."/>
            <person name="Willis J.H."/>
            <person name="Rokhsar D.S."/>
        </authorList>
    </citation>
    <scope>NUCLEOTIDE SEQUENCE [LARGE SCALE GENOMIC DNA]</scope>
    <source>
        <strain evidence="6">cv. DUN x IM62</strain>
    </source>
</reference>
<evidence type="ECO:0000256" key="4">
    <source>
        <dbReference type="SAM" id="MobiDB-lite"/>
    </source>
</evidence>
<dbReference type="Proteomes" id="UP000030748">
    <property type="component" value="Unassembled WGS sequence"/>
</dbReference>
<proteinExistence type="inferred from homology"/>
<feature type="compositionally biased region" description="Polar residues" evidence="4">
    <location>
        <begin position="1"/>
        <end position="12"/>
    </location>
</feature>
<dbReference type="GO" id="GO:0006355">
    <property type="term" value="P:regulation of DNA-templated transcription"/>
    <property type="evidence" value="ECO:0000318"/>
    <property type="project" value="GO_Central"/>
</dbReference>
<evidence type="ECO:0000313" key="6">
    <source>
        <dbReference type="Proteomes" id="UP000030748"/>
    </source>
</evidence>
<dbReference type="InterPro" id="IPR005202">
    <property type="entry name" value="TF_GRAS"/>
</dbReference>